<evidence type="ECO:0000256" key="5">
    <source>
        <dbReference type="ARBA" id="ARBA00023136"/>
    </source>
</evidence>
<feature type="transmembrane region" description="Helical" evidence="6">
    <location>
        <begin position="355"/>
        <end position="376"/>
    </location>
</feature>
<keyword evidence="8" id="KW-1185">Reference proteome</keyword>
<dbReference type="GO" id="GO:0042910">
    <property type="term" value="F:xenobiotic transmembrane transporter activity"/>
    <property type="evidence" value="ECO:0007669"/>
    <property type="project" value="InterPro"/>
</dbReference>
<dbReference type="CDD" id="cd13136">
    <property type="entry name" value="MATE_DinF_like"/>
    <property type="match status" value="1"/>
</dbReference>
<feature type="transmembrane region" description="Helical" evidence="6">
    <location>
        <begin position="278"/>
        <end position="300"/>
    </location>
</feature>
<evidence type="ECO:0000256" key="3">
    <source>
        <dbReference type="ARBA" id="ARBA00022692"/>
    </source>
</evidence>
<sequence>MTDVHPFTVRHRDIWAIAIPASIAFITEPVAGIIDTAVIGQLGDAGLLGGLSLGATAFSVIFALAFFLRFGTAGLTAQSVGARDPLDGLLHMARAMVIAIVLGLVLLALSYPITLGFAAALAPPPNSAQAFADYMGVRMWSVPFVLVNYVLLGWFYGRADARTGMWLQILINLINIVLSIWFVHGLGWGVPGVAWATVIGQAVAAIVGLAIAVRYYGGLAPILSNTSLPALLDVTAIRRMLGISRDLIIRSAALMGAFAYFAAQGARTGEIELASNAILLQLFSVAAFFLDGIATAVEQLCGKAVGARWRPAFERATKLSLGWGLVIAAALSAMLYFGGWMAIDLMTTNPEVREMARLYLVMAALTPLTGMPAFVYDGIMIGATLNVTMRNGMIASLVVYLAVAMLLQPVLGLWGLWIALHVLLLVRAGIYAIAIERRKSAIFA</sequence>
<feature type="transmembrane region" description="Helical" evidence="6">
    <location>
        <begin position="321"/>
        <end position="343"/>
    </location>
</feature>
<evidence type="ECO:0000256" key="1">
    <source>
        <dbReference type="ARBA" id="ARBA00004141"/>
    </source>
</evidence>
<evidence type="ECO:0000256" key="4">
    <source>
        <dbReference type="ARBA" id="ARBA00022989"/>
    </source>
</evidence>
<dbReference type="EMBL" id="FNCS01000012">
    <property type="protein sequence ID" value="SDG91054.1"/>
    <property type="molecule type" value="Genomic_DNA"/>
</dbReference>
<feature type="transmembrane region" description="Helical" evidence="6">
    <location>
        <begin position="169"/>
        <end position="187"/>
    </location>
</feature>
<feature type="transmembrane region" description="Helical" evidence="6">
    <location>
        <begin position="14"/>
        <end position="34"/>
    </location>
</feature>
<dbReference type="OrthoDB" id="9789527at2"/>
<dbReference type="GO" id="GO:0015297">
    <property type="term" value="F:antiporter activity"/>
    <property type="evidence" value="ECO:0007669"/>
    <property type="project" value="InterPro"/>
</dbReference>
<comment type="similarity">
    <text evidence="2">Belongs to the multi antimicrobial extrusion (MATE) (TC 2.A.66.1) family.</text>
</comment>
<feature type="transmembrane region" description="Helical" evidence="6">
    <location>
        <begin position="388"/>
        <end position="407"/>
    </location>
</feature>
<dbReference type="PANTHER" id="PTHR42893:SF46">
    <property type="entry name" value="PROTEIN DETOXIFICATION 44, CHLOROPLASTIC"/>
    <property type="match status" value="1"/>
</dbReference>
<dbReference type="Proteomes" id="UP000199495">
    <property type="component" value="Unassembled WGS sequence"/>
</dbReference>
<evidence type="ECO:0000256" key="2">
    <source>
        <dbReference type="ARBA" id="ARBA00010199"/>
    </source>
</evidence>
<keyword evidence="5 6" id="KW-0472">Membrane</keyword>
<keyword evidence="3 6" id="KW-0812">Transmembrane</keyword>
<keyword evidence="4 6" id="KW-1133">Transmembrane helix</keyword>
<gene>
    <name evidence="7" type="ORF">SAMN04487974_11234</name>
</gene>
<dbReference type="STRING" id="440168.SAMN04487974_11234"/>
<dbReference type="AlphaFoldDB" id="A0A1G7Y3S0"/>
<dbReference type="Pfam" id="PF01554">
    <property type="entry name" value="MatE"/>
    <property type="match status" value="2"/>
</dbReference>
<proteinExistence type="inferred from homology"/>
<feature type="transmembrane region" description="Helical" evidence="6">
    <location>
        <begin position="247"/>
        <end position="266"/>
    </location>
</feature>
<feature type="transmembrane region" description="Helical" evidence="6">
    <location>
        <begin position="95"/>
        <end position="120"/>
    </location>
</feature>
<dbReference type="PANTHER" id="PTHR42893">
    <property type="entry name" value="PROTEIN DETOXIFICATION 44, CHLOROPLASTIC-RELATED"/>
    <property type="match status" value="1"/>
</dbReference>
<dbReference type="GO" id="GO:0005886">
    <property type="term" value="C:plasma membrane"/>
    <property type="evidence" value="ECO:0007669"/>
    <property type="project" value="TreeGrafter"/>
</dbReference>
<organism evidence="7 8">
    <name type="scientific">Pelagibacterium luteolum</name>
    <dbReference type="NCBI Taxonomy" id="440168"/>
    <lineage>
        <taxon>Bacteria</taxon>
        <taxon>Pseudomonadati</taxon>
        <taxon>Pseudomonadota</taxon>
        <taxon>Alphaproteobacteria</taxon>
        <taxon>Hyphomicrobiales</taxon>
        <taxon>Devosiaceae</taxon>
        <taxon>Pelagibacterium</taxon>
    </lineage>
</organism>
<reference evidence="7 8" key="1">
    <citation type="submission" date="2016-10" db="EMBL/GenBank/DDBJ databases">
        <authorList>
            <person name="de Groot N.N."/>
        </authorList>
    </citation>
    <scope>NUCLEOTIDE SEQUENCE [LARGE SCALE GENOMIC DNA]</scope>
    <source>
        <strain evidence="7 8">CGMCC 1.10267</strain>
    </source>
</reference>
<dbReference type="RefSeq" id="WP_090597641.1">
    <property type="nucleotide sequence ID" value="NZ_FNCS01000012.1"/>
</dbReference>
<dbReference type="NCBIfam" id="TIGR00797">
    <property type="entry name" value="matE"/>
    <property type="match status" value="1"/>
</dbReference>
<evidence type="ECO:0000313" key="7">
    <source>
        <dbReference type="EMBL" id="SDG91054.1"/>
    </source>
</evidence>
<feature type="transmembrane region" description="Helical" evidence="6">
    <location>
        <begin position="413"/>
        <end position="434"/>
    </location>
</feature>
<feature type="transmembrane region" description="Helical" evidence="6">
    <location>
        <begin position="46"/>
        <end position="68"/>
    </location>
</feature>
<dbReference type="InterPro" id="IPR044644">
    <property type="entry name" value="DinF-like"/>
</dbReference>
<feature type="transmembrane region" description="Helical" evidence="6">
    <location>
        <begin position="140"/>
        <end position="157"/>
    </location>
</feature>
<comment type="subcellular location">
    <subcellularLocation>
        <location evidence="1">Membrane</location>
        <topology evidence="1">Multi-pass membrane protein</topology>
    </subcellularLocation>
</comment>
<evidence type="ECO:0000256" key="6">
    <source>
        <dbReference type="SAM" id="Phobius"/>
    </source>
</evidence>
<feature type="transmembrane region" description="Helical" evidence="6">
    <location>
        <begin position="193"/>
        <end position="216"/>
    </location>
</feature>
<name>A0A1G7Y3S0_9HYPH</name>
<dbReference type="InterPro" id="IPR002528">
    <property type="entry name" value="MATE_fam"/>
</dbReference>
<accession>A0A1G7Y3S0</accession>
<evidence type="ECO:0000313" key="8">
    <source>
        <dbReference type="Proteomes" id="UP000199495"/>
    </source>
</evidence>
<protein>
    <submittedName>
        <fullName evidence="7">Putative efflux protein, MATE family</fullName>
    </submittedName>
</protein>